<dbReference type="SUPFAM" id="SSF52283">
    <property type="entry name" value="Formate/glycerate dehydrogenase catalytic domain-like"/>
    <property type="match status" value="1"/>
</dbReference>
<dbReference type="eggNOG" id="COG1052">
    <property type="taxonomic scope" value="Bacteria"/>
</dbReference>
<dbReference type="GO" id="GO:0016616">
    <property type="term" value="F:oxidoreductase activity, acting on the CH-OH group of donors, NAD or NADP as acceptor"/>
    <property type="evidence" value="ECO:0007669"/>
    <property type="project" value="InterPro"/>
</dbReference>
<dbReference type="InterPro" id="IPR006139">
    <property type="entry name" value="D-isomer_2_OHA_DH_cat_dom"/>
</dbReference>
<dbReference type="KEGG" id="dpi:BN4_12683"/>
<dbReference type="PANTHER" id="PTHR42789:SF1">
    <property type="entry name" value="D-ISOMER SPECIFIC 2-HYDROXYACID DEHYDROGENASE FAMILY PROTEIN (AFU_ORTHOLOGUE AFUA_6G10090)"/>
    <property type="match status" value="1"/>
</dbReference>
<dbReference type="InterPro" id="IPR036291">
    <property type="entry name" value="NAD(P)-bd_dom_sf"/>
</dbReference>
<dbReference type="Pfam" id="PF00389">
    <property type="entry name" value="2-Hacid_dh"/>
    <property type="match status" value="1"/>
</dbReference>
<evidence type="ECO:0000313" key="9">
    <source>
        <dbReference type="Proteomes" id="UP000011724"/>
    </source>
</evidence>
<evidence type="ECO:0000256" key="3">
    <source>
        <dbReference type="ARBA" id="ARBA00023002"/>
    </source>
</evidence>
<dbReference type="InterPro" id="IPR006140">
    <property type="entry name" value="D-isomer_DH_NAD-bd"/>
</dbReference>
<gene>
    <name evidence="8" type="ordered locus">BN4_12683</name>
</gene>
<reference evidence="9" key="2">
    <citation type="journal article" date="2013" name="Stand. Genomic Sci.">
        <title>Complete genome sequence of Desulfocapsa sulfexigens, a marine deltaproteobacterium specialized in disproportionating inorganic sulfur compounds.</title>
        <authorList>
            <person name="Finster K.W."/>
            <person name="Kjeldsen K.U."/>
            <person name="Kube M."/>
            <person name="Reinhardt R."/>
            <person name="Mussmann M."/>
            <person name="Amann R."/>
            <person name="Schreiber L."/>
        </authorList>
    </citation>
    <scope>NUCLEOTIDE SEQUENCE [LARGE SCALE GENOMIC DNA]</scope>
    <source>
        <strain evidence="9">DSM 10523 / SB164P1</strain>
    </source>
</reference>
<sequence>MKIVNVEAKGYSPKAEQALRELGDVHMTNADYSMLLTLVEDADVLIVRLKHLIDEKILKRAKRLKVIVTATTGLDHIDLEAARMRGITVLSLKGEQDFLQNITATAELTWGLLLSLVRRLPAAMRHVNMGGWDRDAFRGNELKGKVLGVLGFGRLGKMVAEYGRIFRMEVLTHDPYVDRLPDYVTSCSLNSLLENSDVVSVHLPLNNETCGLLGSREFDSMKRGALFINTSRGEIMQEEALRNAILNKHLGGAGLDVLTSELSESPDWINHSPLIQLARENYNVVITPHIGGATMESMESTELFMVNKLKMKLESLHHS</sequence>
<dbReference type="GO" id="GO:0008652">
    <property type="term" value="P:amino acid biosynthetic process"/>
    <property type="evidence" value="ECO:0007669"/>
    <property type="project" value="UniProtKB-KW"/>
</dbReference>
<evidence type="ECO:0000259" key="7">
    <source>
        <dbReference type="Pfam" id="PF02826"/>
    </source>
</evidence>
<organism evidence="8 9">
    <name type="scientific">Pseudodesulfovibrio piezophilus (strain DSM 21447 / JCM 15486 / C1TLV30)</name>
    <name type="common">Desulfovibrio piezophilus</name>
    <dbReference type="NCBI Taxonomy" id="1322246"/>
    <lineage>
        <taxon>Bacteria</taxon>
        <taxon>Pseudomonadati</taxon>
        <taxon>Thermodesulfobacteriota</taxon>
        <taxon>Desulfovibrionia</taxon>
        <taxon>Desulfovibrionales</taxon>
        <taxon>Desulfovibrionaceae</taxon>
    </lineage>
</organism>
<dbReference type="InterPro" id="IPR029753">
    <property type="entry name" value="D-isomer_DH_CS"/>
</dbReference>
<feature type="domain" description="D-isomer specific 2-hydroxyacid dehydrogenase NAD-binding" evidence="7">
    <location>
        <begin position="111"/>
        <end position="291"/>
    </location>
</feature>
<dbReference type="PROSITE" id="PS00065">
    <property type="entry name" value="D_2_HYDROXYACID_DH_1"/>
    <property type="match status" value="1"/>
</dbReference>
<evidence type="ECO:0000259" key="6">
    <source>
        <dbReference type="Pfam" id="PF00389"/>
    </source>
</evidence>
<dbReference type="Gene3D" id="3.40.50.720">
    <property type="entry name" value="NAD(P)-binding Rossmann-like Domain"/>
    <property type="match status" value="2"/>
</dbReference>
<dbReference type="Pfam" id="PF02826">
    <property type="entry name" value="2-Hacid_dh_C"/>
    <property type="match status" value="1"/>
</dbReference>
<name>M1WKN6_PSEP2</name>
<dbReference type="GO" id="GO:0051287">
    <property type="term" value="F:NAD binding"/>
    <property type="evidence" value="ECO:0007669"/>
    <property type="project" value="InterPro"/>
</dbReference>
<dbReference type="HOGENOM" id="CLU_019796_1_3_7"/>
<dbReference type="InterPro" id="IPR029752">
    <property type="entry name" value="D-isomer_DH_CS1"/>
</dbReference>
<protein>
    <submittedName>
        <fullName evidence="8">Putative D-isomer specific 2-hydroxyacid dehydrogenase NAD-binding</fullName>
    </submittedName>
</protein>
<dbReference type="AlphaFoldDB" id="M1WKN6"/>
<dbReference type="InterPro" id="IPR050857">
    <property type="entry name" value="D-2-hydroxyacid_DH"/>
</dbReference>
<evidence type="ECO:0000256" key="5">
    <source>
        <dbReference type="RuleBase" id="RU003719"/>
    </source>
</evidence>
<comment type="similarity">
    <text evidence="1 5">Belongs to the D-isomer specific 2-hydroxyacid dehydrogenase family.</text>
</comment>
<dbReference type="PANTHER" id="PTHR42789">
    <property type="entry name" value="D-ISOMER SPECIFIC 2-HYDROXYACID DEHYDROGENASE FAMILY PROTEIN (AFU_ORTHOLOGUE AFUA_6G10090)"/>
    <property type="match status" value="1"/>
</dbReference>
<dbReference type="PATRIC" id="fig|879567.3.peg.2875"/>
<dbReference type="RefSeq" id="WP_015415959.1">
    <property type="nucleotide sequence ID" value="NC_020409.1"/>
</dbReference>
<dbReference type="Proteomes" id="UP000011724">
    <property type="component" value="Chromosome"/>
</dbReference>
<dbReference type="EMBL" id="FO203427">
    <property type="protein sequence ID" value="CCH49916.1"/>
    <property type="molecule type" value="Genomic_DNA"/>
</dbReference>
<evidence type="ECO:0000313" key="8">
    <source>
        <dbReference type="EMBL" id="CCH49916.1"/>
    </source>
</evidence>
<evidence type="ECO:0000256" key="2">
    <source>
        <dbReference type="ARBA" id="ARBA00022605"/>
    </source>
</evidence>
<evidence type="ECO:0000256" key="4">
    <source>
        <dbReference type="ARBA" id="ARBA00023027"/>
    </source>
</evidence>
<dbReference type="OrthoDB" id="9793626at2"/>
<accession>M1WKN6</accession>
<keyword evidence="4" id="KW-0520">NAD</keyword>
<dbReference type="STRING" id="1322246.BN4_12683"/>
<evidence type="ECO:0000256" key="1">
    <source>
        <dbReference type="ARBA" id="ARBA00005854"/>
    </source>
</evidence>
<reference evidence="8 9" key="1">
    <citation type="journal article" date="2013" name="PLoS ONE">
        <title>The first genomic and proteomic characterization of a deep-sea sulfate reducer: insights into the piezophilic lifestyle of Desulfovibrio piezophilus.</title>
        <authorList>
            <person name="Pradel N."/>
            <person name="Ji B."/>
            <person name="Gimenez G."/>
            <person name="Talla E."/>
            <person name="Lenoble P."/>
            <person name="Garel M."/>
            <person name="Tamburini C."/>
            <person name="Fourquet P."/>
            <person name="Lebrun R."/>
            <person name="Bertin P."/>
            <person name="Denis Y."/>
            <person name="Pophillat M."/>
            <person name="Barbe V."/>
            <person name="Ollivier B."/>
            <person name="Dolla A."/>
        </authorList>
    </citation>
    <scope>NUCLEOTIDE SEQUENCE [LARGE SCALE GENOMIC DNA]</scope>
    <source>
        <strain evidence="9">DSM 10523 / SB164P1</strain>
    </source>
</reference>
<keyword evidence="3 5" id="KW-0560">Oxidoreductase</keyword>
<keyword evidence="2" id="KW-0028">Amino-acid biosynthesis</keyword>
<feature type="domain" description="D-isomer specific 2-hydroxyacid dehydrogenase catalytic" evidence="6">
    <location>
        <begin position="12"/>
        <end position="306"/>
    </location>
</feature>
<dbReference type="SUPFAM" id="SSF51735">
    <property type="entry name" value="NAD(P)-binding Rossmann-fold domains"/>
    <property type="match status" value="1"/>
</dbReference>
<dbReference type="PROSITE" id="PS00670">
    <property type="entry name" value="D_2_HYDROXYACID_DH_2"/>
    <property type="match status" value="1"/>
</dbReference>
<keyword evidence="9" id="KW-1185">Reference proteome</keyword>
<proteinExistence type="inferred from homology"/>